<dbReference type="Gene3D" id="3.40.50.11840">
    <property type="entry name" value="Diphthamide synthesis DPH1/DPH2 domain 1"/>
    <property type="match status" value="1"/>
</dbReference>
<evidence type="ECO:0000313" key="9">
    <source>
        <dbReference type="Proteomes" id="UP001203297"/>
    </source>
</evidence>
<dbReference type="Pfam" id="PF01866">
    <property type="entry name" value="Diphthamide_syn"/>
    <property type="match status" value="2"/>
</dbReference>
<dbReference type="PANTHER" id="PTHR10762">
    <property type="entry name" value="DIPHTHAMIDE BIOSYNTHESIS PROTEIN"/>
    <property type="match status" value="1"/>
</dbReference>
<proteinExistence type="inferred from homology"/>
<dbReference type="NCBIfam" id="TIGR00322">
    <property type="entry name" value="diphth2_R"/>
    <property type="match status" value="3"/>
</dbReference>
<evidence type="ECO:0000313" key="8">
    <source>
        <dbReference type="EMBL" id="KAI0300645.1"/>
    </source>
</evidence>
<keyword evidence="9" id="KW-1185">Reference proteome</keyword>
<protein>
    <submittedName>
        <fullName evidence="8">Diphthamide synthesis protein-domain-containing protein</fullName>
    </submittedName>
</protein>
<dbReference type="GO" id="GO:0017183">
    <property type="term" value="P:protein histidyl modification to diphthamide"/>
    <property type="evidence" value="ECO:0007669"/>
    <property type="project" value="InterPro"/>
</dbReference>
<comment type="pathway">
    <text evidence="2">Protein modification; peptidyl-diphthamide biosynthesis.</text>
</comment>
<dbReference type="SFLD" id="SFLDS00032">
    <property type="entry name" value="Radical_SAM_3-amino-3-carboxyp"/>
    <property type="match status" value="1"/>
</dbReference>
<dbReference type="GO" id="GO:0090560">
    <property type="term" value="F:2-(3-amino-3-carboxypropyl)histidine synthase activity"/>
    <property type="evidence" value="ECO:0007669"/>
    <property type="project" value="InterPro"/>
</dbReference>
<dbReference type="GO" id="GO:0051536">
    <property type="term" value="F:iron-sulfur cluster binding"/>
    <property type="evidence" value="ECO:0007669"/>
    <property type="project" value="UniProtKB-KW"/>
</dbReference>
<dbReference type="GO" id="GO:0046872">
    <property type="term" value="F:metal ion binding"/>
    <property type="evidence" value="ECO:0007669"/>
    <property type="project" value="UniProtKB-KW"/>
</dbReference>
<accession>A0AAD4QND4</accession>
<comment type="similarity">
    <text evidence="3">Belongs to the DPH1/DPH2 family. DPH2 subfamily.</text>
</comment>
<dbReference type="Gene3D" id="3.40.50.11860">
    <property type="entry name" value="Diphthamide synthesis DPH1/DPH2 domain 3"/>
    <property type="match status" value="1"/>
</dbReference>
<keyword evidence="4" id="KW-0479">Metal-binding</keyword>
<dbReference type="InterPro" id="IPR042263">
    <property type="entry name" value="DPH1/DPH2_1"/>
</dbReference>
<dbReference type="InterPro" id="IPR016435">
    <property type="entry name" value="DPH1/DPH2"/>
</dbReference>
<feature type="region of interest" description="Disordered" evidence="7">
    <location>
        <begin position="140"/>
        <end position="160"/>
    </location>
</feature>
<dbReference type="PANTHER" id="PTHR10762:SF2">
    <property type="entry name" value="2-(3-AMINO-3-CARBOXYPROPYL)HISTIDINE SYNTHASE SUBUNIT 2"/>
    <property type="match status" value="1"/>
</dbReference>
<evidence type="ECO:0000256" key="4">
    <source>
        <dbReference type="ARBA" id="ARBA00022723"/>
    </source>
</evidence>
<reference evidence="8" key="1">
    <citation type="journal article" date="2022" name="New Phytol.">
        <title>Evolutionary transition to the ectomycorrhizal habit in the genomes of a hyperdiverse lineage of mushroom-forming fungi.</title>
        <authorList>
            <person name="Looney B."/>
            <person name="Miyauchi S."/>
            <person name="Morin E."/>
            <person name="Drula E."/>
            <person name="Courty P.E."/>
            <person name="Kohler A."/>
            <person name="Kuo A."/>
            <person name="LaButti K."/>
            <person name="Pangilinan J."/>
            <person name="Lipzen A."/>
            <person name="Riley R."/>
            <person name="Andreopoulos W."/>
            <person name="He G."/>
            <person name="Johnson J."/>
            <person name="Nolan M."/>
            <person name="Tritt A."/>
            <person name="Barry K.W."/>
            <person name="Grigoriev I.V."/>
            <person name="Nagy L.G."/>
            <person name="Hibbett D."/>
            <person name="Henrissat B."/>
            <person name="Matheny P.B."/>
            <person name="Labbe J."/>
            <person name="Martin F.M."/>
        </authorList>
    </citation>
    <scope>NUCLEOTIDE SEQUENCE</scope>
    <source>
        <strain evidence="8">BPL690</strain>
    </source>
</reference>
<dbReference type="Proteomes" id="UP001203297">
    <property type="component" value="Unassembled WGS sequence"/>
</dbReference>
<comment type="cofactor">
    <cofactor evidence="1">
        <name>[4Fe-4S] cluster</name>
        <dbReference type="ChEBI" id="CHEBI:49883"/>
    </cofactor>
</comment>
<evidence type="ECO:0000256" key="7">
    <source>
        <dbReference type="SAM" id="MobiDB-lite"/>
    </source>
</evidence>
<dbReference type="EMBL" id="WTXG01000017">
    <property type="protein sequence ID" value="KAI0300645.1"/>
    <property type="molecule type" value="Genomic_DNA"/>
</dbReference>
<comment type="caution">
    <text evidence="8">The sequence shown here is derived from an EMBL/GenBank/DDBJ whole genome shotgun (WGS) entry which is preliminary data.</text>
</comment>
<sequence>MKVKLSAEEFDDHYELEWTRNEIVSNNYKRVALQFPDELLHDSVPIYRDLKRVVGPDRELYVLADTSYGRQAFVQPVDVTDAAQKLLESYSTSNASAKTVVLRHDVAYTHEAESLVSALRDAFAGHDVAVSYNTIPRKLNPETTAVPTPGAENEHHPLDSKPGLGSFEVVTPILYVGSPSLGLTNLLLTHSTTPATFKVHGYDPVTREATLQSVETNKLLMRRYAVVQKARDADVLVSLSARSESAYTISVGKLNPAKLANFAEIECFVLVACPENSLVDTKDFYRPIVTPFELQIALQLSPTWTGEYLLDFDQVMARGAPKPSLGEEEEEDPDRPVFSLVTGKYRHAKRYGVDDLEPETESSSSAVILRDQDGTVTTLRDSAAGEFLQLRTFRGLETRAGLDPPSILQQGRSGIARGYGDDHGV</sequence>
<dbReference type="FunFam" id="3.40.50.11860:FF:000001">
    <property type="entry name" value="2-(3-amino-3-carboxypropyl)histidine synthase subunit 2"/>
    <property type="match status" value="1"/>
</dbReference>
<evidence type="ECO:0000256" key="2">
    <source>
        <dbReference type="ARBA" id="ARBA00005156"/>
    </source>
</evidence>
<organism evidence="8 9">
    <name type="scientific">Multifurca ochricompacta</name>
    <dbReference type="NCBI Taxonomy" id="376703"/>
    <lineage>
        <taxon>Eukaryota</taxon>
        <taxon>Fungi</taxon>
        <taxon>Dikarya</taxon>
        <taxon>Basidiomycota</taxon>
        <taxon>Agaricomycotina</taxon>
        <taxon>Agaricomycetes</taxon>
        <taxon>Russulales</taxon>
        <taxon>Russulaceae</taxon>
        <taxon>Multifurca</taxon>
    </lineage>
</organism>
<evidence type="ECO:0000256" key="1">
    <source>
        <dbReference type="ARBA" id="ARBA00001966"/>
    </source>
</evidence>
<gene>
    <name evidence="8" type="ORF">B0F90DRAFT_1668195</name>
</gene>
<feature type="region of interest" description="Disordered" evidence="7">
    <location>
        <begin position="400"/>
        <end position="425"/>
    </location>
</feature>
<evidence type="ECO:0000256" key="3">
    <source>
        <dbReference type="ARBA" id="ARBA00006179"/>
    </source>
</evidence>
<keyword evidence="6" id="KW-0411">Iron-sulfur</keyword>
<dbReference type="AlphaFoldDB" id="A0AAD4QND4"/>
<dbReference type="InterPro" id="IPR042265">
    <property type="entry name" value="DPH1/DPH2_3"/>
</dbReference>
<evidence type="ECO:0000256" key="5">
    <source>
        <dbReference type="ARBA" id="ARBA00023004"/>
    </source>
</evidence>
<evidence type="ECO:0000256" key="6">
    <source>
        <dbReference type="ARBA" id="ARBA00023014"/>
    </source>
</evidence>
<keyword evidence="5" id="KW-0408">Iron</keyword>
<name>A0AAD4QND4_9AGAM</name>